<dbReference type="InterPro" id="IPR047213">
    <property type="entry name" value="TPP_PYR_PDC_IPDC-like"/>
</dbReference>
<dbReference type="Gene3D" id="3.40.50.970">
    <property type="match status" value="2"/>
</dbReference>
<dbReference type="EMBL" id="JAVRRF010000023">
    <property type="protein sequence ID" value="KAK5054314.1"/>
    <property type="molecule type" value="Genomic_DNA"/>
</dbReference>
<dbReference type="SUPFAM" id="SSF52467">
    <property type="entry name" value="DHS-like NAD/FAD-binding domain"/>
    <property type="match status" value="1"/>
</dbReference>
<evidence type="ECO:0000259" key="12">
    <source>
        <dbReference type="Pfam" id="PF02776"/>
    </source>
</evidence>
<name>A0ABR0J1R0_9EURO</name>
<dbReference type="CDD" id="cd07038">
    <property type="entry name" value="TPP_PYR_PDC_IPDC_like"/>
    <property type="match status" value="1"/>
</dbReference>
<dbReference type="Gene3D" id="3.40.50.1220">
    <property type="entry name" value="TPP-binding domain"/>
    <property type="match status" value="1"/>
</dbReference>
<evidence type="ECO:0000256" key="5">
    <source>
        <dbReference type="ARBA" id="ARBA00022793"/>
    </source>
</evidence>
<evidence type="ECO:0000256" key="3">
    <source>
        <dbReference type="ARBA" id="ARBA00014422"/>
    </source>
</evidence>
<comment type="similarity">
    <text evidence="2 9">Belongs to the TPP enzyme family.</text>
</comment>
<evidence type="ECO:0000256" key="7">
    <source>
        <dbReference type="ARBA" id="ARBA00023052"/>
    </source>
</evidence>
<dbReference type="PANTHER" id="PTHR43452">
    <property type="entry name" value="PYRUVATE DECARBOXYLASE"/>
    <property type="match status" value="1"/>
</dbReference>
<dbReference type="Pfam" id="PF00205">
    <property type="entry name" value="TPP_enzyme_M"/>
    <property type="match status" value="1"/>
</dbReference>
<dbReference type="Pfam" id="PF02775">
    <property type="entry name" value="TPP_enzyme_C"/>
    <property type="match status" value="1"/>
</dbReference>
<evidence type="ECO:0000259" key="10">
    <source>
        <dbReference type="Pfam" id="PF00205"/>
    </source>
</evidence>
<keyword evidence="5" id="KW-0210">Decarboxylase</keyword>
<dbReference type="SUPFAM" id="SSF52518">
    <property type="entry name" value="Thiamin diphosphate-binding fold (THDP-binding)"/>
    <property type="match status" value="2"/>
</dbReference>
<evidence type="ECO:0000259" key="11">
    <source>
        <dbReference type="Pfam" id="PF02775"/>
    </source>
</evidence>
<accession>A0ABR0J1R0</accession>
<keyword evidence="6" id="KW-0460">Magnesium</keyword>
<dbReference type="InterPro" id="IPR047214">
    <property type="entry name" value="TPP_PDC_IPDC"/>
</dbReference>
<feature type="domain" description="Thiamine pyrophosphate enzyme TPP-binding" evidence="11">
    <location>
        <begin position="405"/>
        <end position="485"/>
    </location>
</feature>
<evidence type="ECO:0000256" key="8">
    <source>
        <dbReference type="ARBA" id="ARBA00023239"/>
    </source>
</evidence>
<feature type="domain" description="Thiamine pyrophosphate enzyme N-terminal TPP-binding" evidence="12">
    <location>
        <begin position="9"/>
        <end position="114"/>
    </location>
</feature>
<evidence type="ECO:0000256" key="4">
    <source>
        <dbReference type="ARBA" id="ARBA00022723"/>
    </source>
</evidence>
<dbReference type="InterPro" id="IPR029061">
    <property type="entry name" value="THDP-binding"/>
</dbReference>
<evidence type="ECO:0000313" key="13">
    <source>
        <dbReference type="EMBL" id="KAK5054314.1"/>
    </source>
</evidence>
<reference evidence="13 14" key="1">
    <citation type="submission" date="2023-08" db="EMBL/GenBank/DDBJ databases">
        <title>Black Yeasts Isolated from many extreme environments.</title>
        <authorList>
            <person name="Coleine C."/>
            <person name="Stajich J.E."/>
            <person name="Selbmann L."/>
        </authorList>
    </citation>
    <scope>NUCLEOTIDE SEQUENCE [LARGE SCALE GENOMIC DNA]</scope>
    <source>
        <strain evidence="13 14">CCFEE 6328</strain>
    </source>
</reference>
<evidence type="ECO:0000256" key="1">
    <source>
        <dbReference type="ARBA" id="ARBA00001964"/>
    </source>
</evidence>
<dbReference type="InterPro" id="IPR012000">
    <property type="entry name" value="Thiamin_PyroP_enz_cen_dom"/>
</dbReference>
<comment type="caution">
    <text evidence="13">The sequence shown here is derived from an EMBL/GenBank/DDBJ whole genome shotgun (WGS) entry which is preliminary data.</text>
</comment>
<sequence length="567" mass="62604">MAERREPVTLAHYLWTRLRQCGVNSVHGVPGDYNLNLLDCISSTGLHWVGSCNELNGGYAADGYARVKGMGAIVTTGGVGELSAINTHAGAYSEQVSLVHIVGSPALRIRENGKFAMHHTLGNTDFGVFKKMFEPISAAHESLSDVRDAPKQIDYALRKCWISSRPVYIDIPSDMANEIVEGAALATSLDLSYAINDKKVESQALASLQKQLDNAKRACFLLDLGAARQRLDTEIQELVSKSRIPTFVTPLAQGLVNESEPNHGGLYAGKGSHPGVQEFLESSDLVIHVGRLDTDVTTYLGSAKIKRASRISIFSEKVEMEDSSYSELHLRAFLLSMLDQLDFSKVSIEEFRPHTRNGDVSSDNEPAITQNWLWPYIGTGLEKGDIVLTDTGTASFGIFDTKLPPESMLINISLWASIGYSLPSAQGAALAAKDDKSGRRTIVFQGDGSFQLTCQEISTMIKHRLRVIIFIICNNGYTIERAVHDTREDYNDILLWNYKDILHVFDADSQYSRSFQVKTKTELRDLLGQKDFSHYPGVQLVELYTPELDVPAPLQRLADMITGRAPS</sequence>
<keyword evidence="4" id="KW-0479">Metal-binding</keyword>
<keyword evidence="14" id="KW-1185">Reference proteome</keyword>
<evidence type="ECO:0000313" key="14">
    <source>
        <dbReference type="Proteomes" id="UP001345691"/>
    </source>
</evidence>
<dbReference type="InterPro" id="IPR012110">
    <property type="entry name" value="PDC/IPDC-like"/>
</dbReference>
<comment type="cofactor">
    <cofactor evidence="1">
        <name>thiamine diphosphate</name>
        <dbReference type="ChEBI" id="CHEBI:58937"/>
    </cofactor>
</comment>
<dbReference type="Pfam" id="PF02776">
    <property type="entry name" value="TPP_enzyme_N"/>
    <property type="match status" value="1"/>
</dbReference>
<keyword evidence="7 9" id="KW-0786">Thiamine pyrophosphate</keyword>
<gene>
    <name evidence="13" type="ORF">LTR69_008929</name>
</gene>
<dbReference type="InterPro" id="IPR029035">
    <property type="entry name" value="DHS-like_NAD/FAD-binding_dom"/>
</dbReference>
<organism evidence="13 14">
    <name type="scientific">Exophiala sideris</name>
    <dbReference type="NCBI Taxonomy" id="1016849"/>
    <lineage>
        <taxon>Eukaryota</taxon>
        <taxon>Fungi</taxon>
        <taxon>Dikarya</taxon>
        <taxon>Ascomycota</taxon>
        <taxon>Pezizomycotina</taxon>
        <taxon>Eurotiomycetes</taxon>
        <taxon>Chaetothyriomycetidae</taxon>
        <taxon>Chaetothyriales</taxon>
        <taxon>Herpotrichiellaceae</taxon>
        <taxon>Exophiala</taxon>
    </lineage>
</organism>
<keyword evidence="8" id="KW-0456">Lyase</keyword>
<dbReference type="PIRSF" id="PIRSF036565">
    <property type="entry name" value="Pyruvt_ip_decrb"/>
    <property type="match status" value="1"/>
</dbReference>
<evidence type="ECO:0000256" key="2">
    <source>
        <dbReference type="ARBA" id="ARBA00007812"/>
    </source>
</evidence>
<dbReference type="InterPro" id="IPR012001">
    <property type="entry name" value="Thiamin_PyroP_enz_TPP-bd_dom"/>
</dbReference>
<dbReference type="PANTHER" id="PTHR43452:SF11">
    <property type="entry name" value="PYRUVATE DECARBOXYLASE"/>
    <property type="match status" value="1"/>
</dbReference>
<protein>
    <recommendedName>
        <fullName evidence="3">Pyruvate decarboxylase</fullName>
    </recommendedName>
</protein>
<dbReference type="CDD" id="cd02005">
    <property type="entry name" value="TPP_PDC_IPDC"/>
    <property type="match status" value="1"/>
</dbReference>
<evidence type="ECO:0000256" key="6">
    <source>
        <dbReference type="ARBA" id="ARBA00022842"/>
    </source>
</evidence>
<dbReference type="Proteomes" id="UP001345691">
    <property type="component" value="Unassembled WGS sequence"/>
</dbReference>
<feature type="domain" description="Thiamine pyrophosphate enzyme central" evidence="10">
    <location>
        <begin position="208"/>
        <end position="340"/>
    </location>
</feature>
<evidence type="ECO:0000256" key="9">
    <source>
        <dbReference type="RuleBase" id="RU362132"/>
    </source>
</evidence>
<dbReference type="InterPro" id="IPR011766">
    <property type="entry name" value="TPP_enzyme_TPP-bd"/>
</dbReference>
<proteinExistence type="inferred from homology"/>